<feature type="region of interest" description="Disordered" evidence="7">
    <location>
        <begin position="1117"/>
        <end position="1144"/>
    </location>
</feature>
<feature type="domain" description="Ig-like" evidence="9">
    <location>
        <begin position="551"/>
        <end position="657"/>
    </location>
</feature>
<dbReference type="InterPro" id="IPR007110">
    <property type="entry name" value="Ig-like_dom"/>
</dbReference>
<evidence type="ECO:0000256" key="7">
    <source>
        <dbReference type="SAM" id="MobiDB-lite"/>
    </source>
</evidence>
<dbReference type="InterPro" id="IPR036179">
    <property type="entry name" value="Ig-like_dom_sf"/>
</dbReference>
<dbReference type="Pfam" id="PF13927">
    <property type="entry name" value="Ig_3"/>
    <property type="match status" value="3"/>
</dbReference>
<keyword evidence="5" id="KW-0325">Glycoprotein</keyword>
<dbReference type="InterPro" id="IPR003599">
    <property type="entry name" value="Ig_sub"/>
</dbReference>
<dbReference type="InterPro" id="IPR003961">
    <property type="entry name" value="FN3_dom"/>
</dbReference>
<dbReference type="CDD" id="cd00063">
    <property type="entry name" value="FN3"/>
    <property type="match status" value="1"/>
</dbReference>
<feature type="transmembrane region" description="Helical" evidence="8">
    <location>
        <begin position="953"/>
        <end position="979"/>
    </location>
</feature>
<sequence length="1154" mass="126257">MIENTETVGNPEPCLGHCVNCQTRMLSKRTLANNIQQHENDFARHIVLLSAMGSMRYIFVALVSLCLLTQAQGQFIIEPSNVEVQMGDEIQLKCQFGTSFFNDFSQTFRSWSRASDGLIIVSNIVVPRYTITEDVTTGQFDLTISDASYESENTDFICQAQYNGNNYQKSATVTVLRKPKQPTISAVPSFSVNEGTDVALRCESYDGSPPPNIVWTKYDGTEVEGEYVAGKFSNVGQGPTSKTIQVNASRADNGQSYICTVWNKVNANDPLQETSPPFTVQYRPDVVMKPDYDPLKLELGSRDAALTCDVDANPSSVSRTWYHDGNTLNYNGESYALNPVQKEMAGIYKCLATNNIGSGFDQLEVQVLYGPILTVDERVSALESTTVTLTCNFDANPTPSKVEWWKDGGMIFQGSELTFNDVMRDQAGNYTCEVTNYLDLSESSQAKEQVGRATTYLEVQYAPGAASITPLNQEALVNGNVTMHCYVTDPGVPMGTFYWKRKGEDFYIWSDATYTMISLTLADSGEYECLVTNSIGGGAPATVNLVVNQSPQIIEAPEKELVANSSNTGLSVTCTAQGKPAPVITWLKDNVELTSNDMFMIASSTDPVDSHISETDSRLSWEGTGRPGGVISKDDTGSYECRASGAGPTDSRFTHLTVNYMPVGAQEQDKFAFDVGTTATVVCQFRAVPAPSFAWSRDGAELHNDTDRITVVTYARPELGDLHESHLLIDGMHSGDVGEYSCRSDNMLGGASVALELQLVGKPDPPANLNYDNVTHDSVYLTWDAGFDGGAPQVFLIVYQMGSVRAQETIEAGSSTEFVITDLSPMTTYSFYVAASNTQGVSEPSNRVAVETLAKPVDPNGVVLTEVGINEVSKKLTWTASPAEPQACVRVETQDEEGSLGWETYRACEMINSEYVKVDSYSKNMNIRTSVCMSNNPDDCGVPVLAEISFHKWILILLCCLGALALVIIITVVVCCCCCRKKKVPENKVGKDYEMETPHVRHVSPPRSNLEGISNKALSTEYDDLGPPSVHNGVSYYHSPNVNSNGPPPAYNGNRSSYHAPPLYNGSTQSDIYKPDPWDADPYCNDDDMNRLNSNNSIDNPYLHISGLPDPYDYDDYSSSRAPSTNVTYDQGSVASGQSTPHTPQRKVIHEVIV</sequence>
<organism evidence="11 12">
    <name type="scientific">Priapulus caudatus</name>
    <name type="common">Priapulid worm</name>
    <dbReference type="NCBI Taxonomy" id="37621"/>
    <lineage>
        <taxon>Eukaryota</taxon>
        <taxon>Metazoa</taxon>
        <taxon>Ecdysozoa</taxon>
        <taxon>Scalidophora</taxon>
        <taxon>Priapulida</taxon>
        <taxon>Priapulimorpha</taxon>
        <taxon>Priapulimorphida</taxon>
        <taxon>Priapulidae</taxon>
        <taxon>Priapulus</taxon>
    </lineage>
</organism>
<keyword evidence="11" id="KW-1185">Reference proteome</keyword>
<evidence type="ECO:0000313" key="12">
    <source>
        <dbReference type="RefSeq" id="XP_014667591.1"/>
    </source>
</evidence>
<feature type="domain" description="Ig-like" evidence="9">
    <location>
        <begin position="284"/>
        <end position="366"/>
    </location>
</feature>
<protein>
    <submittedName>
        <fullName evidence="12">Hemicentin-1-like isoform X1</fullName>
    </submittedName>
</protein>
<dbReference type="SMART" id="SM00409">
    <property type="entry name" value="IG"/>
    <property type="match status" value="7"/>
</dbReference>
<evidence type="ECO:0000256" key="2">
    <source>
        <dbReference type="ARBA" id="ARBA00022737"/>
    </source>
</evidence>
<keyword evidence="4" id="KW-1015">Disulfide bond</keyword>
<evidence type="ECO:0000256" key="8">
    <source>
        <dbReference type="SAM" id="Phobius"/>
    </source>
</evidence>
<dbReference type="PANTHER" id="PTHR11640">
    <property type="entry name" value="NEPHRIN"/>
    <property type="match status" value="1"/>
</dbReference>
<keyword evidence="2" id="KW-0677">Repeat</keyword>
<dbReference type="SMART" id="SM00408">
    <property type="entry name" value="IGc2"/>
    <property type="match status" value="6"/>
</dbReference>
<keyword evidence="3 8" id="KW-0472">Membrane</keyword>
<evidence type="ECO:0000256" key="5">
    <source>
        <dbReference type="ARBA" id="ARBA00023180"/>
    </source>
</evidence>
<proteinExistence type="predicted"/>
<keyword evidence="8" id="KW-0812">Transmembrane</keyword>
<keyword evidence="8" id="KW-1133">Transmembrane helix</keyword>
<dbReference type="PANTHER" id="PTHR11640:SF134">
    <property type="entry name" value="ECHINOID, ISOFORM A-RELATED"/>
    <property type="match status" value="1"/>
</dbReference>
<dbReference type="SMART" id="SM00060">
    <property type="entry name" value="FN3"/>
    <property type="match status" value="1"/>
</dbReference>
<evidence type="ECO:0000259" key="9">
    <source>
        <dbReference type="PROSITE" id="PS50835"/>
    </source>
</evidence>
<accession>A0ABM1E5X0</accession>
<feature type="region of interest" description="Disordered" evidence="7">
    <location>
        <begin position="1036"/>
        <end position="1068"/>
    </location>
</feature>
<feature type="domain" description="Ig-like" evidence="9">
    <location>
        <begin position="73"/>
        <end position="174"/>
    </location>
</feature>
<evidence type="ECO:0000313" key="11">
    <source>
        <dbReference type="Proteomes" id="UP000695022"/>
    </source>
</evidence>
<comment type="subcellular location">
    <subcellularLocation>
        <location evidence="1">Membrane</location>
        <topology evidence="1">Single-pass type I membrane protein</topology>
    </subcellularLocation>
</comment>
<dbReference type="Pfam" id="PF00041">
    <property type="entry name" value="fn3"/>
    <property type="match status" value="1"/>
</dbReference>
<dbReference type="InterPro" id="IPR051275">
    <property type="entry name" value="Cell_adhesion_signaling"/>
</dbReference>
<dbReference type="SUPFAM" id="SSF48726">
    <property type="entry name" value="Immunoglobulin"/>
    <property type="match status" value="7"/>
</dbReference>
<dbReference type="RefSeq" id="XP_014667591.1">
    <property type="nucleotide sequence ID" value="XM_014812105.1"/>
</dbReference>
<dbReference type="Pfam" id="PF07679">
    <property type="entry name" value="I-set"/>
    <property type="match status" value="1"/>
</dbReference>
<dbReference type="Pfam" id="PF00047">
    <property type="entry name" value="ig"/>
    <property type="match status" value="2"/>
</dbReference>
<dbReference type="InterPro" id="IPR013783">
    <property type="entry name" value="Ig-like_fold"/>
</dbReference>
<feature type="domain" description="Ig-like" evidence="9">
    <location>
        <begin position="182"/>
        <end position="279"/>
    </location>
</feature>
<dbReference type="InterPro" id="IPR003598">
    <property type="entry name" value="Ig_sub2"/>
</dbReference>
<evidence type="ECO:0000256" key="6">
    <source>
        <dbReference type="ARBA" id="ARBA00023319"/>
    </source>
</evidence>
<evidence type="ECO:0000259" key="10">
    <source>
        <dbReference type="PROSITE" id="PS50853"/>
    </source>
</evidence>
<feature type="domain" description="Ig-like" evidence="9">
    <location>
        <begin position="463"/>
        <end position="544"/>
    </location>
</feature>
<gene>
    <name evidence="12" type="primary">LOC106809133</name>
</gene>
<evidence type="ECO:0000256" key="4">
    <source>
        <dbReference type="ARBA" id="ARBA00023157"/>
    </source>
</evidence>
<keyword evidence="6" id="KW-0393">Immunoglobulin domain</keyword>
<dbReference type="InterPro" id="IPR013151">
    <property type="entry name" value="Immunoglobulin_dom"/>
</dbReference>
<dbReference type="PROSITE" id="PS50853">
    <property type="entry name" value="FN3"/>
    <property type="match status" value="1"/>
</dbReference>
<dbReference type="PROSITE" id="PS50835">
    <property type="entry name" value="IG_LIKE"/>
    <property type="match status" value="7"/>
</dbReference>
<dbReference type="InterPro" id="IPR036116">
    <property type="entry name" value="FN3_sf"/>
</dbReference>
<dbReference type="Proteomes" id="UP000695022">
    <property type="component" value="Unplaced"/>
</dbReference>
<feature type="domain" description="Ig-like" evidence="9">
    <location>
        <begin position="662"/>
        <end position="758"/>
    </location>
</feature>
<dbReference type="GeneID" id="106809133"/>
<dbReference type="Gene3D" id="2.60.40.10">
    <property type="entry name" value="Immunoglobulins"/>
    <property type="match status" value="8"/>
</dbReference>
<name>A0ABM1E5X0_PRICU</name>
<reference evidence="12" key="1">
    <citation type="submission" date="2025-08" db="UniProtKB">
        <authorList>
            <consortium name="RefSeq"/>
        </authorList>
    </citation>
    <scope>IDENTIFICATION</scope>
</reference>
<dbReference type="CDD" id="cd00096">
    <property type="entry name" value="Ig"/>
    <property type="match status" value="2"/>
</dbReference>
<evidence type="ECO:0000256" key="1">
    <source>
        <dbReference type="ARBA" id="ARBA00004479"/>
    </source>
</evidence>
<feature type="domain" description="Fibronectin type-III" evidence="10">
    <location>
        <begin position="765"/>
        <end position="855"/>
    </location>
</feature>
<dbReference type="InterPro" id="IPR013098">
    <property type="entry name" value="Ig_I-set"/>
</dbReference>
<feature type="compositionally biased region" description="Polar residues" evidence="7">
    <location>
        <begin position="1121"/>
        <end position="1143"/>
    </location>
</feature>
<evidence type="ECO:0000256" key="3">
    <source>
        <dbReference type="ARBA" id="ARBA00023136"/>
    </source>
</evidence>
<feature type="domain" description="Ig-like" evidence="9">
    <location>
        <begin position="371"/>
        <end position="451"/>
    </location>
</feature>
<dbReference type="SUPFAM" id="SSF49265">
    <property type="entry name" value="Fibronectin type III"/>
    <property type="match status" value="1"/>
</dbReference>